<feature type="non-terminal residue" evidence="2">
    <location>
        <position position="188"/>
    </location>
</feature>
<dbReference type="AlphaFoldDB" id="A0AAN8WUE6"/>
<dbReference type="GO" id="GO:0051898">
    <property type="term" value="P:negative regulation of phosphatidylinositol 3-kinase/protein kinase B signal transduction"/>
    <property type="evidence" value="ECO:0007669"/>
    <property type="project" value="TreeGrafter"/>
</dbReference>
<dbReference type="GO" id="GO:0032007">
    <property type="term" value="P:negative regulation of TOR signaling"/>
    <property type="evidence" value="ECO:0007669"/>
    <property type="project" value="TreeGrafter"/>
</dbReference>
<gene>
    <name evidence="2" type="ORF">SK128_014842</name>
</gene>
<protein>
    <recommendedName>
        <fullName evidence="1">Tuberin N-terminal domain-containing protein</fullName>
    </recommendedName>
</protein>
<dbReference type="PANTHER" id="PTHR10063">
    <property type="entry name" value="TUBERIN"/>
    <property type="match status" value="1"/>
</dbReference>
<dbReference type="GO" id="GO:0030178">
    <property type="term" value="P:negative regulation of Wnt signaling pathway"/>
    <property type="evidence" value="ECO:0007669"/>
    <property type="project" value="TreeGrafter"/>
</dbReference>
<comment type="caution">
    <text evidence="2">The sequence shown here is derived from an EMBL/GenBank/DDBJ whole genome shotgun (WGS) entry which is preliminary data.</text>
</comment>
<dbReference type="GO" id="GO:0051726">
    <property type="term" value="P:regulation of cell cycle"/>
    <property type="evidence" value="ECO:0007669"/>
    <property type="project" value="TreeGrafter"/>
</dbReference>
<dbReference type="GO" id="GO:0005634">
    <property type="term" value="C:nucleus"/>
    <property type="evidence" value="ECO:0007669"/>
    <property type="project" value="InterPro"/>
</dbReference>
<organism evidence="2 3">
    <name type="scientific">Halocaridina rubra</name>
    <name type="common">Hawaiian red shrimp</name>
    <dbReference type="NCBI Taxonomy" id="373956"/>
    <lineage>
        <taxon>Eukaryota</taxon>
        <taxon>Metazoa</taxon>
        <taxon>Ecdysozoa</taxon>
        <taxon>Arthropoda</taxon>
        <taxon>Crustacea</taxon>
        <taxon>Multicrustacea</taxon>
        <taxon>Malacostraca</taxon>
        <taxon>Eumalacostraca</taxon>
        <taxon>Eucarida</taxon>
        <taxon>Decapoda</taxon>
        <taxon>Pleocyemata</taxon>
        <taxon>Caridea</taxon>
        <taxon>Atyoidea</taxon>
        <taxon>Atyidae</taxon>
        <taxon>Halocaridina</taxon>
    </lineage>
</organism>
<reference evidence="2 3" key="1">
    <citation type="submission" date="2023-11" db="EMBL/GenBank/DDBJ databases">
        <title>Halocaridina rubra genome assembly.</title>
        <authorList>
            <person name="Smith C."/>
        </authorList>
    </citation>
    <scope>NUCLEOTIDE SEQUENCE [LARGE SCALE GENOMIC DNA]</scope>
    <source>
        <strain evidence="2">EP-1</strain>
        <tissue evidence="2">Whole</tissue>
    </source>
</reference>
<dbReference type="GO" id="GO:0033596">
    <property type="term" value="C:TSC1-TSC2 complex"/>
    <property type="evidence" value="ECO:0007669"/>
    <property type="project" value="TreeGrafter"/>
</dbReference>
<feature type="domain" description="Tuberin N-terminal" evidence="1">
    <location>
        <begin position="57"/>
        <end position="174"/>
    </location>
</feature>
<dbReference type="PANTHER" id="PTHR10063:SF0">
    <property type="entry name" value="TUBERIN"/>
    <property type="match status" value="1"/>
</dbReference>
<proteinExistence type="predicted"/>
<dbReference type="InterPro" id="IPR027107">
    <property type="entry name" value="Tuberin/Ral-act_asu"/>
</dbReference>
<evidence type="ECO:0000259" key="1">
    <source>
        <dbReference type="Pfam" id="PF11864"/>
    </source>
</evidence>
<dbReference type="GO" id="GO:0005096">
    <property type="term" value="F:GTPase activator activity"/>
    <property type="evidence" value="ECO:0007669"/>
    <property type="project" value="InterPro"/>
</dbReference>
<keyword evidence="3" id="KW-1185">Reference proteome</keyword>
<dbReference type="InterPro" id="IPR024584">
    <property type="entry name" value="Tuberin_N"/>
</dbReference>
<dbReference type="EMBL" id="JAXCGZ010013455">
    <property type="protein sequence ID" value="KAK7072510.1"/>
    <property type="molecule type" value="Genomic_DNA"/>
</dbReference>
<accession>A0AAN8WUE6</accession>
<dbReference type="Pfam" id="PF11864">
    <property type="entry name" value="DUF3384"/>
    <property type="match status" value="1"/>
</dbReference>
<evidence type="ECO:0000313" key="3">
    <source>
        <dbReference type="Proteomes" id="UP001381693"/>
    </source>
</evidence>
<dbReference type="GO" id="GO:0046627">
    <property type="term" value="P:negative regulation of insulin receptor signaling pathway"/>
    <property type="evidence" value="ECO:0007669"/>
    <property type="project" value="TreeGrafter"/>
</dbReference>
<name>A0AAN8WUE6_HALRR</name>
<evidence type="ECO:0000313" key="2">
    <source>
        <dbReference type="EMBL" id="KAK7072510.1"/>
    </source>
</evidence>
<dbReference type="Proteomes" id="UP001381693">
    <property type="component" value="Unassembled WGS sequence"/>
</dbReference>
<sequence length="188" mass="22073">MSTVTWFEMSKDSKPEKSFPEKFKRWFRLERGNVPGNREIRLTDELRAELGRESPTSTRIKAIKELNELLTTRRLEENGNEKLWLLVQDLLALSSPTEHRHTTLQMLTTLTAAHDRLGHMRHVFFNYIVENYQQEEIKPMFDFFREVIADGKQLEYIEDLTGSFLLEWLPMILASPQASDALHLLVNL</sequence>